<accession>A0ABV1QV16</accession>
<protein>
    <submittedName>
        <fullName evidence="1">Uncharacterized protein</fullName>
    </submittedName>
</protein>
<proteinExistence type="predicted"/>
<gene>
    <name evidence="1" type="ORF">ABS772_25405</name>
</gene>
<dbReference type="Proteomes" id="UP001480955">
    <property type="component" value="Unassembled WGS sequence"/>
</dbReference>
<reference evidence="1 2" key="1">
    <citation type="submission" date="2024-06" db="EMBL/GenBank/DDBJ databases">
        <authorList>
            <person name="Campbell A.G."/>
        </authorList>
    </citation>
    <scope>NUCLEOTIDE SEQUENCE [LARGE SCALE GENOMIC DNA]</scope>
    <source>
        <strain evidence="1 2">EM12</strain>
    </source>
</reference>
<keyword evidence="2" id="KW-1185">Reference proteome</keyword>
<name>A0ABV1QV16_9HYPH</name>
<evidence type="ECO:0000313" key="2">
    <source>
        <dbReference type="Proteomes" id="UP001480955"/>
    </source>
</evidence>
<dbReference type="EMBL" id="JBELQE010000132">
    <property type="protein sequence ID" value="MER2253264.1"/>
    <property type="molecule type" value="Genomic_DNA"/>
</dbReference>
<dbReference type="RefSeq" id="WP_350397458.1">
    <property type="nucleotide sequence ID" value="NZ_JBELQE010000132.1"/>
</dbReference>
<organism evidence="1 2">
    <name type="scientific">Methylorubrum podarium</name>
    <dbReference type="NCBI Taxonomy" id="200476"/>
    <lineage>
        <taxon>Bacteria</taxon>
        <taxon>Pseudomonadati</taxon>
        <taxon>Pseudomonadota</taxon>
        <taxon>Alphaproteobacteria</taxon>
        <taxon>Hyphomicrobiales</taxon>
        <taxon>Methylobacteriaceae</taxon>
        <taxon>Methylorubrum</taxon>
    </lineage>
</organism>
<evidence type="ECO:0000313" key="1">
    <source>
        <dbReference type="EMBL" id="MER2253264.1"/>
    </source>
</evidence>
<comment type="caution">
    <text evidence="1">The sequence shown here is derived from an EMBL/GenBank/DDBJ whole genome shotgun (WGS) entry which is preliminary data.</text>
</comment>
<sequence>MNATVMVSDHAVAFLRTVMVRIGNPITSIISPPACLLSLATAAVGYSATSPVPGRSRLEVAPGAVTIAIPAPLSTRSFNVIHIPNWLMKTFSQA</sequence>